<keyword evidence="13" id="KW-1185">Reference proteome</keyword>
<keyword evidence="5 8" id="KW-0732">Signal</keyword>
<feature type="region of interest" description="Disordered" evidence="7">
    <location>
        <begin position="149"/>
        <end position="255"/>
    </location>
</feature>
<sequence>MAKKTLNMLLILALVFQTVSSSVLVPLTASASDNETSVFKDMTFTDNEGQLVDLEDAGKSENINVTVTWSDEKFEITGDYSEVLHLPDELHIKQEIAGDLIIKKDEEKDSVEVGNYVILPDQPLTVTFNELIEEYEDVEGTISIHAVTSEKEVNGAATDEQSDNNSEERADNVNLTDKKKEEESDENEEAGIENEEEAKGTEEAGAGNEEESEEAKEAGTGNKEADTENELKDKAEESKNSQFEEEKASSEDDLLETTRDFSAVSTEIKENIIIGVTLTQDGDELRGGEEIVIESPYNQSKFVLDYDFALPDTHTYGGGSTFTIEVPSMFNIPRVSEANRQDLVREDGTVFGTFYTDGNDIIITFNENIEMESNISGKITLESNIHDEYDGPATGDTITFPIAGEESLEFPIKFIPDAPAIEKQGIGNRGYNTETIEWTVDFNKNLQTIDNAVLEDLLTEGDHSFIEGSLKVYRLDMNANGTIDGTVELTEHTFGSAFPLALGTVDSAYRVIYETEVNDMAGETYKNDVTLSGEEYEPISTEASVSVIRGKPLEKEAAHYDDVSQTITWEVRYNYDEKDILQEDAKLADIFGFNQTLVDSSFEVMTVEIDQNTGEEAGATNLSPDAYTLIVTDNGFEFQFADQIDDAYKIVYQTTAVDRVDADINVDNIISDEFNNISKGSRPISQGIFIKSHGSTDYQAKETNWSVLINRDEQVMGNVVFTDRLPEGFSPEDLKVLYDGTRWTEGDQYTYSYDESIREIKIEFHQDLEKRVDLRYITSINFDEAGRGSDGYTNNASLEWLPEGESDTVTREDEAVFDPDDYTKNNGFKHGSYNIEDKEITWTIGVNYNNETLNDVLVEDYILGNQNFEIGSVKVYEMKLTGSDNDYDIGDEVTDAVIETAEGPDGEPGFTVRLDDITASYVVKYKTDLNGRTLKGEYTNKATVSSSKGDIELYAKVTPDYGGEFLSKSGKQDETNGRIVNWGININFSQSTVSDLEIADTPSINQTILRDTVVIYGTVIDGKNIKKDPNAILEEDEDYSLDFKEDESGQESFTVKFENTLDRAYILEYKTYILFEEDGTIANTVTFEGEGEEAISDSSDTSNAIRFDNISGSISGEVGSLQVTKVDFDKTNETLEGASFDLYDHTGEVLLGTGVSNENGIVVFNNLLYGDYLLIESEAPEGYVAGIDEPETVTVNQNKTEVEVTNKEIRRHVQLTKIDGTDGEPLEGVTFELKNAAGKAVNGPYYTDEKGVIYIEDLEPGTITLKKRKQQTITRKTIKNIDLPLKKNKRRLKKSQ</sequence>
<evidence type="ECO:0000256" key="8">
    <source>
        <dbReference type="SAM" id="SignalP"/>
    </source>
</evidence>
<dbReference type="GO" id="GO:0005518">
    <property type="term" value="F:collagen binding"/>
    <property type="evidence" value="ECO:0007669"/>
    <property type="project" value="InterPro"/>
</dbReference>
<dbReference type="InterPro" id="IPR013783">
    <property type="entry name" value="Ig-like_fold"/>
</dbReference>
<dbReference type="Proteomes" id="UP000198571">
    <property type="component" value="Unassembled WGS sequence"/>
</dbReference>
<dbReference type="SUPFAM" id="SSF49478">
    <property type="entry name" value="Cna protein B-type domain"/>
    <property type="match status" value="2"/>
</dbReference>
<evidence type="ECO:0000256" key="2">
    <source>
        <dbReference type="ARBA" id="ARBA00007257"/>
    </source>
</evidence>
<gene>
    <name evidence="12" type="ORF">SAMN05518684_107168</name>
</gene>
<dbReference type="OrthoDB" id="2056845at2"/>
<dbReference type="InterPro" id="IPR008456">
    <property type="entry name" value="Collagen-bd_dom"/>
</dbReference>
<keyword evidence="3" id="KW-0134">Cell wall</keyword>
<dbReference type="Pfam" id="PF17961">
    <property type="entry name" value="Big_8"/>
    <property type="match status" value="2"/>
</dbReference>
<feature type="domain" description="Collagen binding" evidence="9">
    <location>
        <begin position="419"/>
        <end position="538"/>
    </location>
</feature>
<feature type="domain" description="Collagen binding" evidence="9">
    <location>
        <begin position="559"/>
        <end position="659"/>
    </location>
</feature>
<dbReference type="STRING" id="1601833.SAMN05518684_107168"/>
<evidence type="ECO:0000313" key="13">
    <source>
        <dbReference type="Proteomes" id="UP000198571"/>
    </source>
</evidence>
<feature type="domain" description="SDR-like Ig" evidence="11">
    <location>
        <begin position="58"/>
        <end position="154"/>
    </location>
</feature>
<keyword evidence="6" id="KW-0572">Peptidoglycan-anchor</keyword>
<evidence type="ECO:0000256" key="6">
    <source>
        <dbReference type="ARBA" id="ARBA00023088"/>
    </source>
</evidence>
<proteinExistence type="inferred from homology"/>
<evidence type="ECO:0000256" key="3">
    <source>
        <dbReference type="ARBA" id="ARBA00022512"/>
    </source>
</evidence>
<dbReference type="InterPro" id="IPR011252">
    <property type="entry name" value="Fibrogen-bd_dom1"/>
</dbReference>
<evidence type="ECO:0000256" key="5">
    <source>
        <dbReference type="ARBA" id="ARBA00022729"/>
    </source>
</evidence>
<evidence type="ECO:0000259" key="10">
    <source>
        <dbReference type="Pfam" id="PF17802"/>
    </source>
</evidence>
<dbReference type="InterPro" id="IPR008966">
    <property type="entry name" value="Adhesion_dom_sf"/>
</dbReference>
<dbReference type="InterPro" id="IPR041171">
    <property type="entry name" value="SDR_Ig"/>
</dbReference>
<feature type="domain" description="SpaA-like prealbumin fold" evidence="10">
    <location>
        <begin position="1119"/>
        <end position="1207"/>
    </location>
</feature>
<feature type="domain" description="Collagen binding" evidence="9">
    <location>
        <begin position="825"/>
        <end position="948"/>
    </location>
</feature>
<accession>A0A1H9UEB2</accession>
<comment type="subcellular location">
    <subcellularLocation>
        <location evidence="1">Secreted</location>
        <location evidence="1">Cell wall</location>
        <topology evidence="1">Peptidoglycan-anchor</topology>
    </subcellularLocation>
</comment>
<dbReference type="Gene3D" id="2.60.40.10">
    <property type="entry name" value="Immunoglobulins"/>
    <property type="match status" value="2"/>
</dbReference>
<feature type="domain" description="Collagen binding" evidence="9">
    <location>
        <begin position="964"/>
        <end position="1089"/>
    </location>
</feature>
<protein>
    <submittedName>
        <fullName evidence="12">Uncharacterized surface anchored protein</fullName>
    </submittedName>
</protein>
<feature type="domain" description="SDR-like Ig" evidence="11">
    <location>
        <begin position="297"/>
        <end position="385"/>
    </location>
</feature>
<keyword evidence="4" id="KW-0964">Secreted</keyword>
<feature type="chain" id="PRO_5011680691" evidence="8">
    <location>
        <begin position="32"/>
        <end position="1296"/>
    </location>
</feature>
<dbReference type="InterPro" id="IPR041033">
    <property type="entry name" value="SpaA_PFL_dom_1"/>
</dbReference>
<feature type="compositionally biased region" description="Basic and acidic residues" evidence="7">
    <location>
        <begin position="223"/>
        <end position="250"/>
    </location>
</feature>
<dbReference type="PANTHER" id="PTHR36108">
    <property type="entry name" value="COLOSSIN-B-RELATED"/>
    <property type="match status" value="1"/>
</dbReference>
<evidence type="ECO:0000256" key="1">
    <source>
        <dbReference type="ARBA" id="ARBA00004168"/>
    </source>
</evidence>
<comment type="similarity">
    <text evidence="2">Belongs to the serine-aspartate repeat-containing protein (SDr) family.</text>
</comment>
<feature type="compositionally biased region" description="Basic and acidic residues" evidence="7">
    <location>
        <begin position="166"/>
        <end position="182"/>
    </location>
</feature>
<dbReference type="EMBL" id="FOGT01000007">
    <property type="protein sequence ID" value="SES07900.1"/>
    <property type="molecule type" value="Genomic_DNA"/>
</dbReference>
<evidence type="ECO:0000256" key="4">
    <source>
        <dbReference type="ARBA" id="ARBA00022525"/>
    </source>
</evidence>
<reference evidence="13" key="1">
    <citation type="submission" date="2016-10" db="EMBL/GenBank/DDBJ databases">
        <authorList>
            <person name="Varghese N."/>
            <person name="Submissions S."/>
        </authorList>
    </citation>
    <scope>NUCLEOTIDE SEQUENCE [LARGE SCALE GENOMIC DNA]</scope>
    <source>
        <strain evidence="13">S9</strain>
    </source>
</reference>
<dbReference type="Pfam" id="PF05737">
    <property type="entry name" value="Collagen_bind"/>
    <property type="match status" value="4"/>
</dbReference>
<dbReference type="SUPFAM" id="SSF49401">
    <property type="entry name" value="Bacterial adhesins"/>
    <property type="match status" value="7"/>
</dbReference>
<dbReference type="Gene3D" id="2.60.40.740">
    <property type="match status" value="5"/>
</dbReference>
<name>A0A1H9UEB2_9BACI</name>
<organism evidence="12 13">
    <name type="scientific">Salipaludibacillus aurantiacus</name>
    <dbReference type="NCBI Taxonomy" id="1601833"/>
    <lineage>
        <taxon>Bacteria</taxon>
        <taxon>Bacillati</taxon>
        <taxon>Bacillota</taxon>
        <taxon>Bacilli</taxon>
        <taxon>Bacillales</taxon>
        <taxon>Bacillaceae</taxon>
    </lineage>
</organism>
<evidence type="ECO:0000313" key="12">
    <source>
        <dbReference type="EMBL" id="SES07900.1"/>
    </source>
</evidence>
<feature type="domain" description="SpaA-like prealbumin fold" evidence="10">
    <location>
        <begin position="1212"/>
        <end position="1266"/>
    </location>
</feature>
<dbReference type="Pfam" id="PF17802">
    <property type="entry name" value="SpaA"/>
    <property type="match status" value="2"/>
</dbReference>
<feature type="compositionally biased region" description="Acidic residues" evidence="7">
    <location>
        <begin position="183"/>
        <end position="196"/>
    </location>
</feature>
<dbReference type="Gene3D" id="2.60.40.1280">
    <property type="match status" value="2"/>
</dbReference>
<evidence type="ECO:0000259" key="11">
    <source>
        <dbReference type="Pfam" id="PF17961"/>
    </source>
</evidence>
<feature type="signal peptide" evidence="8">
    <location>
        <begin position="1"/>
        <end position="31"/>
    </location>
</feature>
<dbReference type="PANTHER" id="PTHR36108:SF13">
    <property type="entry name" value="COLOSSIN-B-RELATED"/>
    <property type="match status" value="1"/>
</dbReference>
<evidence type="ECO:0000256" key="7">
    <source>
        <dbReference type="SAM" id="MobiDB-lite"/>
    </source>
</evidence>
<evidence type="ECO:0000259" key="9">
    <source>
        <dbReference type="Pfam" id="PF05737"/>
    </source>
</evidence>
<dbReference type="GO" id="GO:0007155">
    <property type="term" value="P:cell adhesion"/>
    <property type="evidence" value="ECO:0007669"/>
    <property type="project" value="InterPro"/>
</dbReference>